<keyword evidence="4 6" id="KW-0697">Rotamase</keyword>
<dbReference type="InterPro" id="IPR046357">
    <property type="entry name" value="PPIase_dom_sf"/>
</dbReference>
<keyword evidence="8" id="KW-0732">Signal</keyword>
<dbReference type="Pfam" id="PF00254">
    <property type="entry name" value="FKBP_C"/>
    <property type="match status" value="2"/>
</dbReference>
<evidence type="ECO:0000256" key="2">
    <source>
        <dbReference type="ARBA" id="ARBA00006577"/>
    </source>
</evidence>
<evidence type="ECO:0000256" key="3">
    <source>
        <dbReference type="ARBA" id="ARBA00013194"/>
    </source>
</evidence>
<evidence type="ECO:0000259" key="9">
    <source>
        <dbReference type="PROSITE" id="PS50059"/>
    </source>
</evidence>
<feature type="compositionally biased region" description="Low complexity" evidence="7">
    <location>
        <begin position="19"/>
        <end position="30"/>
    </location>
</feature>
<keyword evidence="5 6" id="KW-0413">Isomerase</keyword>
<gene>
    <name evidence="10" type="ORF">CLV92_107200</name>
</gene>
<comment type="similarity">
    <text evidence="2">Belongs to the FKBP-type PPIase family.</text>
</comment>
<reference evidence="10 11" key="1">
    <citation type="submission" date="2018-02" db="EMBL/GenBank/DDBJ databases">
        <title>Genomic Encyclopedia of Archaeal and Bacterial Type Strains, Phase II (KMG-II): from individual species to whole genera.</title>
        <authorList>
            <person name="Goeker M."/>
        </authorList>
    </citation>
    <scope>NUCLEOTIDE SEQUENCE [LARGE SCALE GENOMIC DNA]</scope>
    <source>
        <strain evidence="10 11">DSM 22857</strain>
    </source>
</reference>
<evidence type="ECO:0000313" key="11">
    <source>
        <dbReference type="Proteomes" id="UP000239485"/>
    </source>
</evidence>
<evidence type="ECO:0000256" key="6">
    <source>
        <dbReference type="PROSITE-ProRule" id="PRU00277"/>
    </source>
</evidence>
<dbReference type="AlphaFoldDB" id="A0A2S6IKE1"/>
<evidence type="ECO:0000256" key="8">
    <source>
        <dbReference type="SAM" id="SignalP"/>
    </source>
</evidence>
<evidence type="ECO:0000256" key="1">
    <source>
        <dbReference type="ARBA" id="ARBA00000971"/>
    </source>
</evidence>
<comment type="catalytic activity">
    <reaction evidence="1 6">
        <text>[protein]-peptidylproline (omega=180) = [protein]-peptidylproline (omega=0)</text>
        <dbReference type="Rhea" id="RHEA:16237"/>
        <dbReference type="Rhea" id="RHEA-COMP:10747"/>
        <dbReference type="Rhea" id="RHEA-COMP:10748"/>
        <dbReference type="ChEBI" id="CHEBI:83833"/>
        <dbReference type="ChEBI" id="CHEBI:83834"/>
        <dbReference type="EC" id="5.2.1.8"/>
    </reaction>
</comment>
<dbReference type="Gene3D" id="3.10.50.40">
    <property type="match status" value="2"/>
</dbReference>
<dbReference type="PANTHER" id="PTHR43811">
    <property type="entry name" value="FKBP-TYPE PEPTIDYL-PROLYL CIS-TRANS ISOMERASE FKPA"/>
    <property type="match status" value="1"/>
</dbReference>
<dbReference type="InterPro" id="IPR001179">
    <property type="entry name" value="PPIase_FKBP_dom"/>
</dbReference>
<accession>A0A2S6IKE1</accession>
<dbReference type="EMBL" id="PTJD01000007">
    <property type="protein sequence ID" value="PPK94697.1"/>
    <property type="molecule type" value="Genomic_DNA"/>
</dbReference>
<feature type="domain" description="PPIase FKBP-type" evidence="9">
    <location>
        <begin position="98"/>
        <end position="187"/>
    </location>
</feature>
<organism evidence="10 11">
    <name type="scientific">Kineococcus xinjiangensis</name>
    <dbReference type="NCBI Taxonomy" id="512762"/>
    <lineage>
        <taxon>Bacteria</taxon>
        <taxon>Bacillati</taxon>
        <taxon>Actinomycetota</taxon>
        <taxon>Actinomycetes</taxon>
        <taxon>Kineosporiales</taxon>
        <taxon>Kineosporiaceae</taxon>
        <taxon>Kineococcus</taxon>
    </lineage>
</organism>
<dbReference type="OrthoDB" id="25996at2"/>
<comment type="caution">
    <text evidence="10">The sequence shown here is derived from an EMBL/GenBank/DDBJ whole genome shotgun (WGS) entry which is preliminary data.</text>
</comment>
<dbReference type="EC" id="5.2.1.8" evidence="3 6"/>
<dbReference type="PROSITE" id="PS51257">
    <property type="entry name" value="PROKAR_LIPOPROTEIN"/>
    <property type="match status" value="1"/>
</dbReference>
<evidence type="ECO:0000256" key="4">
    <source>
        <dbReference type="ARBA" id="ARBA00023110"/>
    </source>
</evidence>
<evidence type="ECO:0000256" key="7">
    <source>
        <dbReference type="SAM" id="MobiDB-lite"/>
    </source>
</evidence>
<sequence>MRRLTALPIAVVLALAGCASQPESTPAPSESSPPSPTSPAEQTPEPQVTPAAEDPSLGVEVTGAPDAKPEVKITTPLSVEDSVRKIVTKGEGEPVDLGDNVVLNFSLYNGRDGAELDSTYGAAPQTFPITEGLLRGVASGLLGAHVGDRLAIAIAPDEGFGERATSNYPGLNPDDTMVLVADLQRAYTPLQQAEGEAVPAKPGLPTVETDDEGKVTGITVPEDAKTPPTELVVQPLIQGSGPKVEAGQRITVHYTGVRLEDGEKFDSSWDKGQPFPTVIGQGQVIAGWDQGLVGQNVGSRVLLVIPQELAYADAKPGDAQPSGPLVFVVDILDAQ</sequence>
<feature type="chain" id="PRO_5039386486" description="peptidylprolyl isomerase" evidence="8">
    <location>
        <begin position="20"/>
        <end position="335"/>
    </location>
</feature>
<feature type="region of interest" description="Disordered" evidence="7">
    <location>
        <begin position="19"/>
        <end position="70"/>
    </location>
</feature>
<feature type="region of interest" description="Disordered" evidence="7">
    <location>
        <begin position="192"/>
        <end position="212"/>
    </location>
</feature>
<dbReference type="SUPFAM" id="SSF54534">
    <property type="entry name" value="FKBP-like"/>
    <property type="match status" value="2"/>
</dbReference>
<dbReference type="PANTHER" id="PTHR43811:SF19">
    <property type="entry name" value="39 KDA FK506-BINDING NUCLEAR PROTEIN"/>
    <property type="match status" value="1"/>
</dbReference>
<feature type="signal peptide" evidence="8">
    <location>
        <begin position="1"/>
        <end position="19"/>
    </location>
</feature>
<proteinExistence type="inferred from homology"/>
<dbReference type="Proteomes" id="UP000239485">
    <property type="component" value="Unassembled WGS sequence"/>
</dbReference>
<evidence type="ECO:0000313" key="10">
    <source>
        <dbReference type="EMBL" id="PPK94697.1"/>
    </source>
</evidence>
<evidence type="ECO:0000256" key="5">
    <source>
        <dbReference type="ARBA" id="ARBA00023235"/>
    </source>
</evidence>
<keyword evidence="11" id="KW-1185">Reference proteome</keyword>
<dbReference type="PROSITE" id="PS50059">
    <property type="entry name" value="FKBP_PPIASE"/>
    <property type="match status" value="2"/>
</dbReference>
<dbReference type="RefSeq" id="WP_104432993.1">
    <property type="nucleotide sequence ID" value="NZ_PTJD01000007.1"/>
</dbReference>
<protein>
    <recommendedName>
        <fullName evidence="3 6">peptidylprolyl isomerase</fullName>
        <ecNumber evidence="3 6">5.2.1.8</ecNumber>
    </recommendedName>
</protein>
<feature type="domain" description="PPIase FKBP-type" evidence="9">
    <location>
        <begin position="247"/>
        <end position="335"/>
    </location>
</feature>
<dbReference type="GO" id="GO:0003755">
    <property type="term" value="F:peptidyl-prolyl cis-trans isomerase activity"/>
    <property type="evidence" value="ECO:0007669"/>
    <property type="project" value="UniProtKB-KW"/>
</dbReference>
<name>A0A2S6IKE1_9ACTN</name>